<name>A0A0E9XWA9_ANGAN</name>
<dbReference type="EMBL" id="GBXM01001575">
    <property type="protein sequence ID" value="JAI07003.1"/>
    <property type="molecule type" value="Transcribed_RNA"/>
</dbReference>
<evidence type="ECO:0000313" key="1">
    <source>
        <dbReference type="EMBL" id="JAI07003.1"/>
    </source>
</evidence>
<organism evidence="1">
    <name type="scientific">Anguilla anguilla</name>
    <name type="common">European freshwater eel</name>
    <name type="synonym">Muraena anguilla</name>
    <dbReference type="NCBI Taxonomy" id="7936"/>
    <lineage>
        <taxon>Eukaryota</taxon>
        <taxon>Metazoa</taxon>
        <taxon>Chordata</taxon>
        <taxon>Craniata</taxon>
        <taxon>Vertebrata</taxon>
        <taxon>Euteleostomi</taxon>
        <taxon>Actinopterygii</taxon>
        <taxon>Neopterygii</taxon>
        <taxon>Teleostei</taxon>
        <taxon>Anguilliformes</taxon>
        <taxon>Anguillidae</taxon>
        <taxon>Anguilla</taxon>
    </lineage>
</organism>
<sequence>MSVLPLFHCAILRRLTNFHREWPLPSRIQFLRGTLSVPLLL</sequence>
<accession>A0A0E9XWA9</accession>
<proteinExistence type="predicted"/>
<protein>
    <submittedName>
        <fullName evidence="1">Uncharacterized protein</fullName>
    </submittedName>
</protein>
<reference evidence="1" key="1">
    <citation type="submission" date="2014-11" db="EMBL/GenBank/DDBJ databases">
        <authorList>
            <person name="Amaro Gonzalez C."/>
        </authorList>
    </citation>
    <scope>NUCLEOTIDE SEQUENCE</scope>
</reference>
<reference evidence="1" key="2">
    <citation type="journal article" date="2015" name="Fish Shellfish Immunol.">
        <title>Early steps in the European eel (Anguilla anguilla)-Vibrio vulnificus interaction in the gills: Role of the RtxA13 toxin.</title>
        <authorList>
            <person name="Callol A."/>
            <person name="Pajuelo D."/>
            <person name="Ebbesson L."/>
            <person name="Teles M."/>
            <person name="MacKenzie S."/>
            <person name="Amaro C."/>
        </authorList>
    </citation>
    <scope>NUCLEOTIDE SEQUENCE</scope>
</reference>
<dbReference type="AlphaFoldDB" id="A0A0E9XWA9"/>